<accession>A0A4U8T7Q4</accession>
<evidence type="ECO:0000313" key="3">
    <source>
        <dbReference type="Proteomes" id="UP000029714"/>
    </source>
</evidence>
<evidence type="ECO:0000256" key="1">
    <source>
        <dbReference type="SAM" id="Phobius"/>
    </source>
</evidence>
<dbReference type="Proteomes" id="UP000029714">
    <property type="component" value="Unassembled WGS sequence"/>
</dbReference>
<dbReference type="OrthoDB" id="5328141at2"/>
<dbReference type="AlphaFoldDB" id="A0A4U8T7Q4"/>
<reference evidence="2 3" key="1">
    <citation type="journal article" date="2014" name="Genome Announc.">
        <title>Draft genome sequences of eight enterohepatic helicobacter species isolated from both laboratory and wild rodents.</title>
        <authorList>
            <person name="Sheh A."/>
            <person name="Shen Z."/>
            <person name="Fox J.G."/>
        </authorList>
    </citation>
    <scope>NUCLEOTIDE SEQUENCE [LARGE SCALE GENOMIC DNA]</scope>
    <source>
        <strain evidence="2 3">MIT 97-6194</strain>
    </source>
</reference>
<organism evidence="2 3">
    <name type="scientific">Helicobacter saguini</name>
    <dbReference type="NCBI Taxonomy" id="1548018"/>
    <lineage>
        <taxon>Bacteria</taxon>
        <taxon>Pseudomonadati</taxon>
        <taxon>Campylobacterota</taxon>
        <taxon>Epsilonproteobacteria</taxon>
        <taxon>Campylobacterales</taxon>
        <taxon>Helicobacteraceae</taxon>
        <taxon>Helicobacter</taxon>
    </lineage>
</organism>
<name>A0A4U8T7Q4_9HELI</name>
<keyword evidence="3" id="KW-1185">Reference proteome</keyword>
<sequence length="94" mass="10749">MKLSYKKFVILGILVPCVNLLLLILLLYIYDPLQVFHKPFFRETTFLSDMRVQNRGIIKNYDFNSVILGTSMLENTLPKDANEILAYNTYGGGG</sequence>
<evidence type="ECO:0000313" key="2">
    <source>
        <dbReference type="EMBL" id="TLD95651.1"/>
    </source>
</evidence>
<dbReference type="RefSeq" id="WP_118988381.1">
    <property type="nucleotide sequence ID" value="NZ_JRMP02000002.1"/>
</dbReference>
<gene>
    <name evidence="2" type="ORF">LS64_002010</name>
</gene>
<dbReference type="EMBL" id="JRMP02000002">
    <property type="protein sequence ID" value="TLD95651.1"/>
    <property type="molecule type" value="Genomic_DNA"/>
</dbReference>
<protein>
    <submittedName>
        <fullName evidence="2">Uncharacterized protein</fullName>
    </submittedName>
</protein>
<keyword evidence="1" id="KW-1133">Transmembrane helix</keyword>
<reference evidence="2 3" key="2">
    <citation type="journal article" date="2016" name="Infect. Immun.">
        <title>Helicobacter saguini, a Novel Helicobacter Isolated from Cotton-Top Tamarins with Ulcerative Colitis, Has Proinflammatory Properties and Induces Typhlocolitis and Dysplasia in Gnotobiotic IL-10-/- Mice.</title>
        <authorList>
            <person name="Shen Z."/>
            <person name="Mannion A."/>
            <person name="Whary M.T."/>
            <person name="Muthupalani S."/>
            <person name="Sheh A."/>
            <person name="Feng Y."/>
            <person name="Gong G."/>
            <person name="Vandamme P."/>
            <person name="Holcombe H.R."/>
            <person name="Paster B.J."/>
            <person name="Fox J.G."/>
        </authorList>
    </citation>
    <scope>NUCLEOTIDE SEQUENCE [LARGE SCALE GENOMIC DNA]</scope>
    <source>
        <strain evidence="2 3">MIT 97-6194</strain>
    </source>
</reference>
<proteinExistence type="predicted"/>
<comment type="caution">
    <text evidence="2">The sequence shown here is derived from an EMBL/GenBank/DDBJ whole genome shotgun (WGS) entry which is preliminary data.</text>
</comment>
<feature type="transmembrane region" description="Helical" evidence="1">
    <location>
        <begin position="9"/>
        <end position="30"/>
    </location>
</feature>
<keyword evidence="1" id="KW-0472">Membrane</keyword>
<keyword evidence="1" id="KW-0812">Transmembrane</keyword>